<evidence type="ECO:0000313" key="2">
    <source>
        <dbReference type="EMBL" id="KAF5843570.1"/>
    </source>
</evidence>
<gene>
    <name evidence="2" type="ORF">DUNSADRAFT_12832</name>
</gene>
<evidence type="ECO:0000313" key="3">
    <source>
        <dbReference type="Proteomes" id="UP000815325"/>
    </source>
</evidence>
<feature type="compositionally biased region" description="Polar residues" evidence="1">
    <location>
        <begin position="110"/>
        <end position="122"/>
    </location>
</feature>
<feature type="region of interest" description="Disordered" evidence="1">
    <location>
        <begin position="68"/>
        <end position="143"/>
    </location>
</feature>
<proteinExistence type="predicted"/>
<protein>
    <recommendedName>
        <fullName evidence="4">Encoded protein</fullName>
    </recommendedName>
</protein>
<reference evidence="2" key="1">
    <citation type="submission" date="2017-08" db="EMBL/GenBank/DDBJ databases">
        <authorList>
            <person name="Polle J.E."/>
            <person name="Barry K."/>
            <person name="Cushman J."/>
            <person name="Schmutz J."/>
            <person name="Tran D."/>
            <person name="Hathwaick L.T."/>
            <person name="Yim W.C."/>
            <person name="Jenkins J."/>
            <person name="Mckie-Krisberg Z.M."/>
            <person name="Prochnik S."/>
            <person name="Lindquist E."/>
            <person name="Dockter R.B."/>
            <person name="Adam C."/>
            <person name="Molina H."/>
            <person name="Bunkerborg J."/>
            <person name="Jin E."/>
            <person name="Buchheim M."/>
            <person name="Magnuson J."/>
        </authorList>
    </citation>
    <scope>NUCLEOTIDE SEQUENCE</scope>
    <source>
        <strain evidence="2">CCAP 19/18</strain>
    </source>
</reference>
<dbReference type="EMBL" id="MU069440">
    <property type="protein sequence ID" value="KAF5843570.1"/>
    <property type="molecule type" value="Genomic_DNA"/>
</dbReference>
<evidence type="ECO:0000256" key="1">
    <source>
        <dbReference type="SAM" id="MobiDB-lite"/>
    </source>
</evidence>
<keyword evidence="3" id="KW-1185">Reference proteome</keyword>
<evidence type="ECO:0008006" key="4">
    <source>
        <dbReference type="Google" id="ProtNLM"/>
    </source>
</evidence>
<dbReference type="Proteomes" id="UP000815325">
    <property type="component" value="Unassembled WGS sequence"/>
</dbReference>
<comment type="caution">
    <text evidence="2">The sequence shown here is derived from an EMBL/GenBank/DDBJ whole genome shotgun (WGS) entry which is preliminary data.</text>
</comment>
<accession>A0ABQ7H9S5</accession>
<feature type="compositionally biased region" description="Basic and acidic residues" evidence="1">
    <location>
        <begin position="123"/>
        <end position="143"/>
    </location>
</feature>
<organism evidence="2 3">
    <name type="scientific">Dunaliella salina</name>
    <name type="common">Green alga</name>
    <name type="synonym">Protococcus salinus</name>
    <dbReference type="NCBI Taxonomy" id="3046"/>
    <lineage>
        <taxon>Eukaryota</taxon>
        <taxon>Viridiplantae</taxon>
        <taxon>Chlorophyta</taxon>
        <taxon>core chlorophytes</taxon>
        <taxon>Chlorophyceae</taxon>
        <taxon>CS clade</taxon>
        <taxon>Chlamydomonadales</taxon>
        <taxon>Dunaliellaceae</taxon>
        <taxon>Dunaliella</taxon>
    </lineage>
</organism>
<name>A0ABQ7H9S5_DUNSA</name>
<sequence>MLLHGMKHLSCLTAGLSPSRWASSGMASLRSVCAPRVQKVSTLHVSYPPRPVAQYASHSCPPAEACKASLTSSTLHHPPPAPAASLKSPSNHRRLARGMVQKNLKKFCGTSKQRSKPGSNSLHKSDKRKDEDVSFEDLSRKVC</sequence>